<evidence type="ECO:0008006" key="4">
    <source>
        <dbReference type="Google" id="ProtNLM"/>
    </source>
</evidence>
<evidence type="ECO:0000313" key="2">
    <source>
        <dbReference type="EMBL" id="KKR39962.1"/>
    </source>
</evidence>
<sequence>MGGSTYRDEDLTARKQAIKSSGKDTFAYTADMRKATKTSDIKCHPNLAIDKKKIRESRDSATHPQSNALAVIFDVTGSMGTVPVELEVRLKDLMGYFLKKDYLPNVHILFGAVGDSKCDKVPLQIGEFEPGAEELMDFFQRVYLEGLGGGNGGESYPNAIYFMARHTSIDTFEKRGKKGYLFLIGDELPHEPVSVDEIAALMGKAPFETDIPVEQIVKEAQEKYQVFYIIPRLTDNARDPRVWKRWRELLGNEFVVGMDKTEQVCELIGTLVGVCEGKIDAEKATENLRGKDFEAEYLGIAKAAFRKLAGINATKVSAKDTPTSKSKKGNPKTSLKI</sequence>
<accession>A0A0G0TQ17</accession>
<reference evidence="2 3" key="1">
    <citation type="journal article" date="2015" name="Nature">
        <title>rRNA introns, odd ribosomes, and small enigmatic genomes across a large radiation of phyla.</title>
        <authorList>
            <person name="Brown C.T."/>
            <person name="Hug L.A."/>
            <person name="Thomas B.C."/>
            <person name="Sharon I."/>
            <person name="Castelle C.J."/>
            <person name="Singh A."/>
            <person name="Wilkins M.J."/>
            <person name="Williams K.H."/>
            <person name="Banfield J.F."/>
        </authorList>
    </citation>
    <scope>NUCLEOTIDE SEQUENCE [LARGE SCALE GENOMIC DNA]</scope>
</reference>
<name>A0A0G0TQ17_9BACT</name>
<dbReference type="PATRIC" id="fig|1619033.3.peg.801"/>
<evidence type="ECO:0000313" key="3">
    <source>
        <dbReference type="Proteomes" id="UP000034072"/>
    </source>
</evidence>
<proteinExistence type="predicted"/>
<dbReference type="AlphaFoldDB" id="A0A0G0TQ17"/>
<evidence type="ECO:0000256" key="1">
    <source>
        <dbReference type="SAM" id="MobiDB-lite"/>
    </source>
</evidence>
<organism evidence="2 3">
    <name type="scientific">Candidatus Yanofskybacteria bacterium GW2011_GWE2_40_11</name>
    <dbReference type="NCBI Taxonomy" id="1619033"/>
    <lineage>
        <taxon>Bacteria</taxon>
        <taxon>Candidatus Yanofskyibacteriota</taxon>
    </lineage>
</organism>
<protein>
    <recommendedName>
        <fullName evidence="4">VWFA domain-containing protein</fullName>
    </recommendedName>
</protein>
<gene>
    <name evidence="2" type="ORF">UT75_C0012G0006</name>
</gene>
<dbReference type="EMBL" id="LBXZ01000012">
    <property type="protein sequence ID" value="KKR39962.1"/>
    <property type="molecule type" value="Genomic_DNA"/>
</dbReference>
<feature type="region of interest" description="Disordered" evidence="1">
    <location>
        <begin position="318"/>
        <end position="337"/>
    </location>
</feature>
<comment type="caution">
    <text evidence="2">The sequence shown here is derived from an EMBL/GenBank/DDBJ whole genome shotgun (WGS) entry which is preliminary data.</text>
</comment>
<dbReference type="Proteomes" id="UP000034072">
    <property type="component" value="Unassembled WGS sequence"/>
</dbReference>